<dbReference type="STRING" id="1458461.BN1012_Phect746"/>
<feature type="transmembrane region" description="Helical" evidence="1">
    <location>
        <begin position="127"/>
        <end position="149"/>
    </location>
</feature>
<feature type="transmembrane region" description="Helical" evidence="1">
    <location>
        <begin position="101"/>
        <end position="121"/>
    </location>
</feature>
<dbReference type="EMBL" id="HG966617">
    <property type="protein sequence ID" value="CDO58960.1"/>
    <property type="molecule type" value="Genomic_DNA"/>
</dbReference>
<dbReference type="InterPro" id="IPR008535">
    <property type="entry name" value="DUF817"/>
</dbReference>
<dbReference type="PIRSF" id="PIRSF009141">
    <property type="entry name" value="UCP009141"/>
    <property type="match status" value="1"/>
</dbReference>
<evidence type="ECO:0000313" key="3">
    <source>
        <dbReference type="Proteomes" id="UP000032160"/>
    </source>
</evidence>
<sequence length="298" mass="34117">MTSRFTSVEQTIDDFAHRVLARLEGGWLPSAVIEFVVFGIKQAWACLFGGLMLAMIMASALFYPEDAVLNRYDALFLGALIIQLGMIAFRLETFDEVKVILVFHVVGTAMEIFKTSVGSWVYPEQAIFRIVDVPMFSGFMYAAVGSYLARVTRIFDFRFTHYPPVWATVVLAGLVYVNFFAHHYLPDIRLGLFAVVLVLFGRTRVYFRVFRFRFWMPLVIGFGLVALFIWFAENIGTLSRAWLYPNQANGWSLVSIQKLGSWYLLMIISFVLVTLVRRPQQMTPDLESKNVYRSEDGT</sequence>
<accession>X5MKX1</accession>
<keyword evidence="1" id="KW-0812">Transmembrane</keyword>
<proteinExistence type="predicted"/>
<name>X5MKX1_9HYPH</name>
<feature type="transmembrane region" description="Helical" evidence="1">
    <location>
        <begin position="69"/>
        <end position="89"/>
    </location>
</feature>
<dbReference type="HOGENOM" id="CLU_070515_1_0_5"/>
<feature type="transmembrane region" description="Helical" evidence="1">
    <location>
        <begin position="259"/>
        <end position="276"/>
    </location>
</feature>
<feature type="transmembrane region" description="Helical" evidence="1">
    <location>
        <begin position="214"/>
        <end position="232"/>
    </location>
</feature>
<feature type="transmembrane region" description="Helical" evidence="1">
    <location>
        <begin position="43"/>
        <end position="63"/>
    </location>
</feature>
<evidence type="ECO:0000256" key="1">
    <source>
        <dbReference type="SAM" id="Phobius"/>
    </source>
</evidence>
<protein>
    <recommendedName>
        <fullName evidence="4">DUF817 domain-containing protein</fullName>
    </recommendedName>
</protein>
<dbReference type="KEGG" id="pect:BN1012_Phect746"/>
<feature type="transmembrane region" description="Helical" evidence="1">
    <location>
        <begin position="161"/>
        <end position="182"/>
    </location>
</feature>
<dbReference type="Proteomes" id="UP000032160">
    <property type="component" value="Chromosome I"/>
</dbReference>
<keyword evidence="3" id="KW-1185">Reference proteome</keyword>
<evidence type="ECO:0008006" key="4">
    <source>
        <dbReference type="Google" id="ProtNLM"/>
    </source>
</evidence>
<dbReference type="Pfam" id="PF05675">
    <property type="entry name" value="DUF817"/>
    <property type="match status" value="1"/>
</dbReference>
<dbReference type="RefSeq" id="WP_043949769.1">
    <property type="nucleotide sequence ID" value="NZ_HG966617.1"/>
</dbReference>
<evidence type="ECO:0000313" key="2">
    <source>
        <dbReference type="EMBL" id="CDO58960.1"/>
    </source>
</evidence>
<organism evidence="2 3">
    <name type="scientific">Candidatus Phaeomarinibacter ectocarpi</name>
    <dbReference type="NCBI Taxonomy" id="1458461"/>
    <lineage>
        <taxon>Bacteria</taxon>
        <taxon>Pseudomonadati</taxon>
        <taxon>Pseudomonadota</taxon>
        <taxon>Alphaproteobacteria</taxon>
        <taxon>Hyphomicrobiales</taxon>
        <taxon>Parvibaculaceae</taxon>
        <taxon>Candidatus Phaeomarinibacter</taxon>
    </lineage>
</organism>
<feature type="transmembrane region" description="Helical" evidence="1">
    <location>
        <begin position="188"/>
        <end position="207"/>
    </location>
</feature>
<dbReference type="AlphaFoldDB" id="X5MKX1"/>
<keyword evidence="1" id="KW-1133">Transmembrane helix</keyword>
<gene>
    <name evidence="2" type="ORF">BN1012_Phect746</name>
</gene>
<reference evidence="2 3" key="1">
    <citation type="journal article" date="2014" name="Front. Genet.">
        <title>Genome and metabolic network of "Candidatus Phaeomarinobacter ectocarpi" Ec32, a new candidate genus of Alphaproteobacteria frequently associated with brown algae.</title>
        <authorList>
            <person name="Dittami S.M."/>
            <person name="Barbeyron T."/>
            <person name="Boyen C."/>
            <person name="Cambefort J."/>
            <person name="Collet G."/>
            <person name="Delage L."/>
            <person name="Gobet A."/>
            <person name="Groisillier A."/>
            <person name="Leblanc C."/>
            <person name="Michel G."/>
            <person name="Scornet D."/>
            <person name="Siegel A."/>
            <person name="Tapia J.E."/>
            <person name="Tonon T."/>
        </authorList>
    </citation>
    <scope>NUCLEOTIDE SEQUENCE [LARGE SCALE GENOMIC DNA]</scope>
    <source>
        <strain evidence="2 3">Ec32</strain>
    </source>
</reference>
<keyword evidence="1" id="KW-0472">Membrane</keyword>
<dbReference type="OrthoDB" id="1550598at2"/>
<dbReference type="PATRIC" id="fig|1458461.3.peg.746"/>